<accession>A0A9N8E8K8</accession>
<organism evidence="2 3">
    <name type="scientific">Seminavis robusta</name>
    <dbReference type="NCBI Taxonomy" id="568900"/>
    <lineage>
        <taxon>Eukaryota</taxon>
        <taxon>Sar</taxon>
        <taxon>Stramenopiles</taxon>
        <taxon>Ochrophyta</taxon>
        <taxon>Bacillariophyta</taxon>
        <taxon>Bacillariophyceae</taxon>
        <taxon>Bacillariophycidae</taxon>
        <taxon>Naviculales</taxon>
        <taxon>Naviculaceae</taxon>
        <taxon>Seminavis</taxon>
    </lineage>
</organism>
<evidence type="ECO:0000313" key="3">
    <source>
        <dbReference type="Proteomes" id="UP001153069"/>
    </source>
</evidence>
<reference evidence="2" key="1">
    <citation type="submission" date="2020-06" db="EMBL/GenBank/DDBJ databases">
        <authorList>
            <consortium name="Plant Systems Biology data submission"/>
        </authorList>
    </citation>
    <scope>NUCLEOTIDE SEQUENCE</scope>
    <source>
        <strain evidence="2">D6</strain>
    </source>
</reference>
<comment type="caution">
    <text evidence="2">The sequence shown here is derived from an EMBL/GenBank/DDBJ whole genome shotgun (WGS) entry which is preliminary data.</text>
</comment>
<evidence type="ECO:0000256" key="1">
    <source>
        <dbReference type="SAM" id="Phobius"/>
    </source>
</evidence>
<feature type="transmembrane region" description="Helical" evidence="1">
    <location>
        <begin position="145"/>
        <end position="166"/>
    </location>
</feature>
<keyword evidence="1" id="KW-0812">Transmembrane</keyword>
<keyword evidence="1" id="KW-1133">Transmembrane helix</keyword>
<feature type="transmembrane region" description="Helical" evidence="1">
    <location>
        <begin position="82"/>
        <end position="101"/>
    </location>
</feature>
<evidence type="ECO:0000313" key="2">
    <source>
        <dbReference type="EMBL" id="CAB9515835.1"/>
    </source>
</evidence>
<feature type="transmembrane region" description="Helical" evidence="1">
    <location>
        <begin position="121"/>
        <end position="138"/>
    </location>
</feature>
<feature type="transmembrane region" description="Helical" evidence="1">
    <location>
        <begin position="178"/>
        <end position="197"/>
    </location>
</feature>
<gene>
    <name evidence="2" type="ORF">SEMRO_741_G195790.1</name>
</gene>
<feature type="transmembrane region" description="Helical" evidence="1">
    <location>
        <begin position="249"/>
        <end position="274"/>
    </location>
</feature>
<sequence length="409" mass="46902">MTAFEATDPFNNGTMATATEPSTPAPVPYDLYSVTQYPWWCLNYFIIFWFLSNLVQTLLLRAPSKKIRDQFESLDQDKRNNAIIYVMQLVGTSIAFVAQLYGSTDIIFKWQETTSQSKLNSLQFALTLVAILYIWELIFRKKIGLPLLVHHLVTILLIQLTAASFFDTHDIKYIRYSTLMGFHATFEQLTFLALFFFRLNIYENWQAFWFFLSAAQSLLFKTFVTLVGVVYFCSMIHTGRLTTSTKWGIFWTIFTLPLLALLFSAQVYACLILYKLGKRCQVMDNFDSMEKSVTMEDEDAMDAELPMTKALFREESEMFLGDYETNQQSLSPSSNHTRSSILLDSWHGPRSRRQRSICVGSMATSRELCLPSNSFHLEPTAEEDLEVELGLESEVTQTGLEEAEATLTA</sequence>
<keyword evidence="3" id="KW-1185">Reference proteome</keyword>
<proteinExistence type="predicted"/>
<dbReference type="OrthoDB" id="10010954at2759"/>
<evidence type="ECO:0008006" key="4">
    <source>
        <dbReference type="Google" id="ProtNLM"/>
    </source>
</evidence>
<name>A0A9N8E8K8_9STRA</name>
<feature type="transmembrane region" description="Helical" evidence="1">
    <location>
        <begin position="218"/>
        <end position="237"/>
    </location>
</feature>
<dbReference type="Proteomes" id="UP001153069">
    <property type="component" value="Unassembled WGS sequence"/>
</dbReference>
<feature type="transmembrane region" description="Helical" evidence="1">
    <location>
        <begin position="37"/>
        <end position="61"/>
    </location>
</feature>
<protein>
    <recommendedName>
        <fullName evidence="4">TLC domain-containing protein</fullName>
    </recommendedName>
</protein>
<dbReference type="EMBL" id="CAICTM010000740">
    <property type="protein sequence ID" value="CAB9515835.1"/>
    <property type="molecule type" value="Genomic_DNA"/>
</dbReference>
<dbReference type="AlphaFoldDB" id="A0A9N8E8K8"/>
<keyword evidence="1" id="KW-0472">Membrane</keyword>